<keyword evidence="4" id="KW-1185">Reference proteome</keyword>
<name>A0ABP8Y7T4_9MICO</name>
<feature type="transmembrane region" description="Helical" evidence="1">
    <location>
        <begin position="147"/>
        <end position="167"/>
    </location>
</feature>
<keyword evidence="1" id="KW-0812">Transmembrane</keyword>
<evidence type="ECO:0000259" key="2">
    <source>
        <dbReference type="Pfam" id="PF02517"/>
    </source>
</evidence>
<feature type="transmembrane region" description="Helical" evidence="1">
    <location>
        <begin position="85"/>
        <end position="103"/>
    </location>
</feature>
<dbReference type="Proteomes" id="UP001500956">
    <property type="component" value="Unassembled WGS sequence"/>
</dbReference>
<evidence type="ECO:0000313" key="4">
    <source>
        <dbReference type="Proteomes" id="UP001500956"/>
    </source>
</evidence>
<feature type="transmembrane region" description="Helical" evidence="1">
    <location>
        <begin position="224"/>
        <end position="244"/>
    </location>
</feature>
<feature type="transmembrane region" description="Helical" evidence="1">
    <location>
        <begin position="12"/>
        <end position="31"/>
    </location>
</feature>
<feature type="transmembrane region" description="Helical" evidence="1">
    <location>
        <begin position="109"/>
        <end position="127"/>
    </location>
</feature>
<evidence type="ECO:0000256" key="1">
    <source>
        <dbReference type="SAM" id="Phobius"/>
    </source>
</evidence>
<keyword evidence="1" id="KW-0472">Membrane</keyword>
<proteinExistence type="predicted"/>
<feature type="transmembrane region" description="Helical" evidence="1">
    <location>
        <begin position="173"/>
        <end position="191"/>
    </location>
</feature>
<dbReference type="EMBL" id="BAABID010000006">
    <property type="protein sequence ID" value="GAA4722641.1"/>
    <property type="molecule type" value="Genomic_DNA"/>
</dbReference>
<dbReference type="Pfam" id="PF02517">
    <property type="entry name" value="Rce1-like"/>
    <property type="match status" value="1"/>
</dbReference>
<keyword evidence="1" id="KW-1133">Transmembrane helix</keyword>
<feature type="domain" description="CAAX prenyl protease 2/Lysostaphin resistance protein A-like" evidence="2">
    <location>
        <begin position="112"/>
        <end position="210"/>
    </location>
</feature>
<dbReference type="RefSeq" id="WP_172150778.1">
    <property type="nucleotide sequence ID" value="NZ_BAABID010000006.1"/>
</dbReference>
<dbReference type="InterPro" id="IPR003675">
    <property type="entry name" value="Rce1/LyrA-like_dom"/>
</dbReference>
<comment type="caution">
    <text evidence="3">The sequence shown here is derived from an EMBL/GenBank/DDBJ whole genome shotgun (WGS) entry which is preliminary data.</text>
</comment>
<organism evidence="3 4">
    <name type="scientific">Isoptericola chiayiensis</name>
    <dbReference type="NCBI Taxonomy" id="579446"/>
    <lineage>
        <taxon>Bacteria</taxon>
        <taxon>Bacillati</taxon>
        <taxon>Actinomycetota</taxon>
        <taxon>Actinomycetes</taxon>
        <taxon>Micrococcales</taxon>
        <taxon>Promicromonosporaceae</taxon>
        <taxon>Isoptericola</taxon>
    </lineage>
</organism>
<accession>A0ABP8Y7T4</accession>
<feature type="transmembrane region" description="Helical" evidence="1">
    <location>
        <begin position="51"/>
        <end position="73"/>
    </location>
</feature>
<protein>
    <recommendedName>
        <fullName evidence="2">CAAX prenyl protease 2/Lysostaphin resistance protein A-like domain-containing protein</fullName>
    </recommendedName>
</protein>
<gene>
    <name evidence="3" type="ORF">GCM10023216_09900</name>
</gene>
<sequence length="264" mass="27632">MTEQMRVRPTAVAGLGAFVVYVVVIVLVQSTSGVDYDDLAASSGNIWRAGILSLGVGAAVVAGLTVWFGWWRAATVETVRSRRRWTLVAPALYLLVVVGNLAVTDWGAVEVGFLLSAAALGVAVGFAEELTCRGTLLVGLRGTAREVVVWLTTCVLFGAMHGVNVLFGAEVGTTLQQVVMAGMQGSAFYVLRRVLGRLVWAMALHGLWDFSIFVQAASDGGTNLLGLLVYPTALVSLVAGFVVARDAGRSSGEPAVRSASASST</sequence>
<feature type="transmembrane region" description="Helical" evidence="1">
    <location>
        <begin position="198"/>
        <end position="218"/>
    </location>
</feature>
<reference evidence="4" key="1">
    <citation type="journal article" date="2019" name="Int. J. Syst. Evol. Microbiol.">
        <title>The Global Catalogue of Microorganisms (GCM) 10K type strain sequencing project: providing services to taxonomists for standard genome sequencing and annotation.</title>
        <authorList>
            <consortium name="The Broad Institute Genomics Platform"/>
            <consortium name="The Broad Institute Genome Sequencing Center for Infectious Disease"/>
            <person name="Wu L."/>
            <person name="Ma J."/>
        </authorList>
    </citation>
    <scope>NUCLEOTIDE SEQUENCE [LARGE SCALE GENOMIC DNA]</scope>
    <source>
        <strain evidence="4">JCM 18063</strain>
    </source>
</reference>
<evidence type="ECO:0000313" key="3">
    <source>
        <dbReference type="EMBL" id="GAA4722641.1"/>
    </source>
</evidence>